<evidence type="ECO:0000256" key="4">
    <source>
        <dbReference type="ARBA" id="ARBA00013208"/>
    </source>
</evidence>
<protein>
    <recommendedName>
        <fullName evidence="4 6">Signal peptidase I</fullName>
        <ecNumber evidence="4 6">3.4.21.89</ecNumber>
    </recommendedName>
</protein>
<dbReference type="InterPro" id="IPR000223">
    <property type="entry name" value="Pept_S26A_signal_pept_1"/>
</dbReference>
<evidence type="ECO:0000313" key="8">
    <source>
        <dbReference type="EMBL" id="BDZ75878.1"/>
    </source>
</evidence>
<dbReference type="InterPro" id="IPR036286">
    <property type="entry name" value="LexA/Signal_pep-like_sf"/>
</dbReference>
<dbReference type="Gene3D" id="2.10.109.10">
    <property type="entry name" value="Umud Fragment, subunit A"/>
    <property type="match status" value="1"/>
</dbReference>
<keyword evidence="6" id="KW-0812">Transmembrane</keyword>
<evidence type="ECO:0000259" key="7">
    <source>
        <dbReference type="Pfam" id="PF10502"/>
    </source>
</evidence>
<sequence length="189" mass="21274">MTEWNRKEIKEESPVEQAVSSRIEEIRTEKRGWKKWAAGTGAMACVLFLLSHVFFGLAVVEGSSMVPGYQDQDLTLYGKVRGELKRGDVVLARIQDGRTLIKRVIGLPGEEIYIEKESGGVYIDGDKLEEPYIQGQTSPGIGQENPLTLQEGEYFIMGDNRENSSDSRYYGPVKEGQIRGKVLWSLRKD</sequence>
<evidence type="ECO:0000313" key="9">
    <source>
        <dbReference type="Proteomes" id="UP001305815"/>
    </source>
</evidence>
<organism evidence="8 9">
    <name type="scientific">Claveliimonas bilis</name>
    <dbReference type="NCBI Taxonomy" id="3028070"/>
    <lineage>
        <taxon>Bacteria</taxon>
        <taxon>Bacillati</taxon>
        <taxon>Bacillota</taxon>
        <taxon>Clostridia</taxon>
        <taxon>Lachnospirales</taxon>
        <taxon>Lachnospiraceae</taxon>
        <taxon>Claveliimonas</taxon>
    </lineage>
</organism>
<name>A0ABN6YS82_9FIRM</name>
<evidence type="ECO:0000256" key="2">
    <source>
        <dbReference type="ARBA" id="ARBA00004401"/>
    </source>
</evidence>
<feature type="transmembrane region" description="Helical" evidence="6">
    <location>
        <begin position="36"/>
        <end position="60"/>
    </location>
</feature>
<dbReference type="CDD" id="cd06530">
    <property type="entry name" value="S26_SPase_I"/>
    <property type="match status" value="1"/>
</dbReference>
<keyword evidence="6" id="KW-0645">Protease</keyword>
<dbReference type="PANTHER" id="PTHR43390">
    <property type="entry name" value="SIGNAL PEPTIDASE I"/>
    <property type="match status" value="1"/>
</dbReference>
<dbReference type="PROSITE" id="PS00760">
    <property type="entry name" value="SPASE_I_2"/>
    <property type="match status" value="1"/>
</dbReference>
<dbReference type="Pfam" id="PF10502">
    <property type="entry name" value="Peptidase_S26"/>
    <property type="match status" value="1"/>
</dbReference>
<evidence type="ECO:0000256" key="3">
    <source>
        <dbReference type="ARBA" id="ARBA00009370"/>
    </source>
</evidence>
<reference evidence="9" key="1">
    <citation type="journal article" date="2023" name="Int. J. Syst. Evol. Microbiol.">
        <title>Claveliimonas bilis gen. nov., sp. nov., deoxycholic acid-producing bacteria isolated from human faeces, and reclassification of Sellimonas monacensis Zenner et al. 2021 as Claveliimonas monacensis comb. nov.</title>
        <authorList>
            <person name="Hisatomi A."/>
            <person name="Kastawa N.W.E.P.G."/>
            <person name="Song I."/>
            <person name="Ohkuma M."/>
            <person name="Fukiya S."/>
            <person name="Sakamoto M."/>
        </authorList>
    </citation>
    <scope>NUCLEOTIDE SEQUENCE [LARGE SCALE GENOMIC DNA]</scope>
    <source>
        <strain evidence="9">12BBH14</strain>
    </source>
</reference>
<feature type="domain" description="Peptidase S26" evidence="7">
    <location>
        <begin position="34"/>
        <end position="183"/>
    </location>
</feature>
<evidence type="ECO:0000256" key="5">
    <source>
        <dbReference type="ARBA" id="ARBA00022801"/>
    </source>
</evidence>
<gene>
    <name evidence="8" type="ORF">Lac1_00610</name>
</gene>
<proteinExistence type="inferred from homology"/>
<keyword evidence="5 6" id="KW-0378">Hydrolase</keyword>
<comment type="subcellular location">
    <subcellularLocation>
        <location evidence="2">Cell membrane</location>
        <topology evidence="2">Single-pass type II membrane protein</topology>
    </subcellularLocation>
    <subcellularLocation>
        <location evidence="6">Membrane</location>
        <topology evidence="6">Single-pass type II membrane protein</topology>
    </subcellularLocation>
</comment>
<keyword evidence="9" id="KW-1185">Reference proteome</keyword>
<keyword evidence="6" id="KW-0472">Membrane</keyword>
<evidence type="ECO:0000256" key="6">
    <source>
        <dbReference type="RuleBase" id="RU362042"/>
    </source>
</evidence>
<dbReference type="InterPro" id="IPR019757">
    <property type="entry name" value="Pept_S26A_signal_pept_1_Lys-AS"/>
</dbReference>
<dbReference type="InterPro" id="IPR019758">
    <property type="entry name" value="Pept_S26A_signal_pept_1_CS"/>
</dbReference>
<accession>A0ABN6YS82</accession>
<dbReference type="PRINTS" id="PR00727">
    <property type="entry name" value="LEADERPTASE"/>
</dbReference>
<dbReference type="Proteomes" id="UP001305815">
    <property type="component" value="Chromosome"/>
</dbReference>
<keyword evidence="6" id="KW-1133">Transmembrane helix</keyword>
<dbReference type="InterPro" id="IPR019533">
    <property type="entry name" value="Peptidase_S26"/>
</dbReference>
<dbReference type="NCBIfam" id="TIGR02227">
    <property type="entry name" value="sigpep_I_bact"/>
    <property type="match status" value="1"/>
</dbReference>
<comment type="similarity">
    <text evidence="3 6">Belongs to the peptidase S26 family.</text>
</comment>
<dbReference type="RefSeq" id="WP_230107497.1">
    <property type="nucleotide sequence ID" value="NZ_AP024845.1"/>
</dbReference>
<dbReference type="SUPFAM" id="SSF51306">
    <property type="entry name" value="LexA/Signal peptidase"/>
    <property type="match status" value="1"/>
</dbReference>
<dbReference type="PROSITE" id="PS00761">
    <property type="entry name" value="SPASE_I_3"/>
    <property type="match status" value="1"/>
</dbReference>
<dbReference type="PANTHER" id="PTHR43390:SF1">
    <property type="entry name" value="CHLOROPLAST PROCESSING PEPTIDASE"/>
    <property type="match status" value="1"/>
</dbReference>
<dbReference type="EMBL" id="AP027742">
    <property type="protein sequence ID" value="BDZ75878.1"/>
    <property type="molecule type" value="Genomic_DNA"/>
</dbReference>
<dbReference type="EC" id="3.4.21.89" evidence="4 6"/>
<evidence type="ECO:0000256" key="1">
    <source>
        <dbReference type="ARBA" id="ARBA00000677"/>
    </source>
</evidence>
<comment type="catalytic activity">
    <reaction evidence="1 6">
        <text>Cleavage of hydrophobic, N-terminal signal or leader sequences from secreted and periplasmic proteins.</text>
        <dbReference type="EC" id="3.4.21.89"/>
    </reaction>
</comment>